<evidence type="ECO:0000256" key="6">
    <source>
        <dbReference type="ARBA" id="ARBA00063543"/>
    </source>
</evidence>
<dbReference type="InterPro" id="IPR037944">
    <property type="entry name" value="PRX5-like"/>
</dbReference>
<dbReference type="FunFam" id="3.40.30.10:FF:000020">
    <property type="entry name" value="Peroxiredoxin"/>
    <property type="match status" value="1"/>
</dbReference>
<dbReference type="Proteomes" id="UP000230002">
    <property type="component" value="Unassembled WGS sequence"/>
</dbReference>
<evidence type="ECO:0000256" key="1">
    <source>
        <dbReference type="ARBA" id="ARBA00010505"/>
    </source>
</evidence>
<evidence type="ECO:0000256" key="7">
    <source>
        <dbReference type="ARBA" id="ARBA00074156"/>
    </source>
</evidence>
<dbReference type="InterPro" id="IPR013740">
    <property type="entry name" value="Redoxin"/>
</dbReference>
<evidence type="ECO:0000313" key="13">
    <source>
        <dbReference type="EMBL" id="PIL27095.1"/>
    </source>
</evidence>
<comment type="function">
    <text evidence="11">Thiol-specific peroxidase that catalyzes the reduction of hydrogen peroxide and organic hydroperoxides to water and alcohols, respectively. Plays a role in cell protection against oxidative stress by detoxifying peroxides.</text>
</comment>
<dbReference type="PANTHER" id="PTHR10430">
    <property type="entry name" value="PEROXIREDOXIN"/>
    <property type="match status" value="1"/>
</dbReference>
<dbReference type="PROSITE" id="PS51352">
    <property type="entry name" value="THIOREDOXIN_2"/>
    <property type="match status" value="1"/>
</dbReference>
<organism evidence="13 14">
    <name type="scientific">Ganoderma sinense ZZ0214-1</name>
    <dbReference type="NCBI Taxonomy" id="1077348"/>
    <lineage>
        <taxon>Eukaryota</taxon>
        <taxon>Fungi</taxon>
        <taxon>Dikarya</taxon>
        <taxon>Basidiomycota</taxon>
        <taxon>Agaricomycotina</taxon>
        <taxon>Agaricomycetes</taxon>
        <taxon>Polyporales</taxon>
        <taxon>Polyporaceae</taxon>
        <taxon>Ganoderma</taxon>
    </lineage>
</organism>
<dbReference type="Gene3D" id="3.40.30.10">
    <property type="entry name" value="Glutaredoxin"/>
    <property type="match status" value="1"/>
</dbReference>
<dbReference type="STRING" id="1077348.A0A2G8S021"/>
<keyword evidence="4 11" id="KW-0560">Oxidoreductase</keyword>
<dbReference type="EMBL" id="AYKW01000034">
    <property type="protein sequence ID" value="PIL27095.1"/>
    <property type="molecule type" value="Genomic_DNA"/>
</dbReference>
<dbReference type="GO" id="GO:0042744">
    <property type="term" value="P:hydrogen peroxide catabolic process"/>
    <property type="evidence" value="ECO:0007669"/>
    <property type="project" value="TreeGrafter"/>
</dbReference>
<keyword evidence="14" id="KW-1185">Reference proteome</keyword>
<evidence type="ECO:0000313" key="14">
    <source>
        <dbReference type="Proteomes" id="UP000230002"/>
    </source>
</evidence>
<sequence>MASVNVGDVIPSGVFVHVPYTPELEEHSACGIPTKLSTDAWKGKKVVLFAVPGAFTPSCHANHAPPYLAKVPELKAKGVDVVAVVSANDPFVLSGWSRILGFKESILALADPDAAWSAKLGLTVDLSGLGIGLGKRTTRYALVIDDLKVTYVGVEPDPTQVTVSGVDAVLAAL</sequence>
<dbReference type="OrthoDB" id="195498at2759"/>
<dbReference type="PANTHER" id="PTHR10430:SF16">
    <property type="entry name" value="PEROXIREDOXIN-5, MITOCHONDRIAL"/>
    <property type="match status" value="1"/>
</dbReference>
<comment type="caution">
    <text evidence="13">The sequence shown here is derived from an EMBL/GenBank/DDBJ whole genome shotgun (WGS) entry which is preliminary data.</text>
</comment>
<dbReference type="CDD" id="cd03013">
    <property type="entry name" value="PRX5_like"/>
    <property type="match status" value="1"/>
</dbReference>
<evidence type="ECO:0000256" key="3">
    <source>
        <dbReference type="ARBA" id="ARBA00022862"/>
    </source>
</evidence>
<comment type="subunit">
    <text evidence="6">Homodimer; disulfide-linked, upon oxidation.</text>
</comment>
<dbReference type="GO" id="GO:0005739">
    <property type="term" value="C:mitochondrion"/>
    <property type="evidence" value="ECO:0007669"/>
    <property type="project" value="TreeGrafter"/>
</dbReference>
<evidence type="ECO:0000256" key="2">
    <source>
        <dbReference type="ARBA" id="ARBA00022559"/>
    </source>
</evidence>
<dbReference type="GO" id="GO:0008379">
    <property type="term" value="F:thioredoxin peroxidase activity"/>
    <property type="evidence" value="ECO:0007669"/>
    <property type="project" value="InterPro"/>
</dbReference>
<reference evidence="13 14" key="1">
    <citation type="journal article" date="2015" name="Sci. Rep.">
        <title>Chromosome-level genome map provides insights into diverse defense mechanisms in the medicinal fungus Ganoderma sinense.</title>
        <authorList>
            <person name="Zhu Y."/>
            <person name="Xu J."/>
            <person name="Sun C."/>
            <person name="Zhou S."/>
            <person name="Xu H."/>
            <person name="Nelson D.R."/>
            <person name="Qian J."/>
            <person name="Song J."/>
            <person name="Luo H."/>
            <person name="Xiang L."/>
            <person name="Li Y."/>
            <person name="Xu Z."/>
            <person name="Ji A."/>
            <person name="Wang L."/>
            <person name="Lu S."/>
            <person name="Hayward A."/>
            <person name="Sun W."/>
            <person name="Li X."/>
            <person name="Schwartz D.C."/>
            <person name="Wang Y."/>
            <person name="Chen S."/>
        </authorList>
    </citation>
    <scope>NUCLEOTIDE SEQUENCE [LARGE SCALE GENOMIC DNA]</scope>
    <source>
        <strain evidence="13 14">ZZ0214-1</strain>
    </source>
</reference>
<evidence type="ECO:0000259" key="12">
    <source>
        <dbReference type="PROSITE" id="PS51352"/>
    </source>
</evidence>
<evidence type="ECO:0000256" key="8">
    <source>
        <dbReference type="ARBA" id="ARBA00076301"/>
    </source>
</evidence>
<evidence type="ECO:0000256" key="10">
    <source>
        <dbReference type="PIRSR" id="PIRSR637944-1"/>
    </source>
</evidence>
<comment type="similarity">
    <text evidence="1 11">Belongs to the peroxiredoxin family. Prx5 subfamily.</text>
</comment>
<gene>
    <name evidence="13" type="ORF">GSI_10235</name>
</gene>
<proteinExistence type="inferred from homology"/>
<evidence type="ECO:0000256" key="5">
    <source>
        <dbReference type="ARBA" id="ARBA00023284"/>
    </source>
</evidence>
<feature type="domain" description="Thioredoxin" evidence="12">
    <location>
        <begin position="4"/>
        <end position="173"/>
    </location>
</feature>
<protein>
    <recommendedName>
        <fullName evidence="7">Putative peroxiredoxin</fullName>
    </recommendedName>
    <alternativeName>
        <fullName evidence="8">Thioredoxin reductase</fullName>
    </alternativeName>
    <alternativeName>
        <fullName evidence="9">Thioredoxin-dependent peroxiredoxin</fullName>
    </alternativeName>
</protein>
<keyword evidence="5 11" id="KW-0676">Redox-active center</keyword>
<dbReference type="InterPro" id="IPR013766">
    <property type="entry name" value="Thioredoxin_domain"/>
</dbReference>
<dbReference type="Pfam" id="PF08534">
    <property type="entry name" value="Redoxin"/>
    <property type="match status" value="1"/>
</dbReference>
<evidence type="ECO:0000256" key="4">
    <source>
        <dbReference type="ARBA" id="ARBA00023002"/>
    </source>
</evidence>
<dbReference type="GO" id="GO:0034599">
    <property type="term" value="P:cellular response to oxidative stress"/>
    <property type="evidence" value="ECO:0007669"/>
    <property type="project" value="InterPro"/>
</dbReference>
<name>A0A2G8S021_9APHY</name>
<evidence type="ECO:0000256" key="11">
    <source>
        <dbReference type="RuleBase" id="RU366011"/>
    </source>
</evidence>
<keyword evidence="2 11" id="KW-0575">Peroxidase</keyword>
<feature type="active site" description="Cysteine sulfenic acid (-SOH) intermediate" evidence="10">
    <location>
        <position position="59"/>
    </location>
</feature>
<dbReference type="AlphaFoldDB" id="A0A2G8S021"/>
<dbReference type="SUPFAM" id="SSF52833">
    <property type="entry name" value="Thioredoxin-like"/>
    <property type="match status" value="1"/>
</dbReference>
<accession>A0A2G8S021</accession>
<evidence type="ECO:0000256" key="9">
    <source>
        <dbReference type="ARBA" id="ARBA00079296"/>
    </source>
</evidence>
<keyword evidence="3 11" id="KW-0049">Antioxidant</keyword>
<dbReference type="GO" id="GO:0045454">
    <property type="term" value="P:cell redox homeostasis"/>
    <property type="evidence" value="ECO:0007669"/>
    <property type="project" value="TreeGrafter"/>
</dbReference>
<dbReference type="GO" id="GO:0005777">
    <property type="term" value="C:peroxisome"/>
    <property type="evidence" value="ECO:0007669"/>
    <property type="project" value="TreeGrafter"/>
</dbReference>
<dbReference type="InterPro" id="IPR036249">
    <property type="entry name" value="Thioredoxin-like_sf"/>
</dbReference>